<reference evidence="2" key="1">
    <citation type="submission" date="2023-03" db="EMBL/GenBank/DDBJ databases">
        <title>Massive genome expansion in bonnet fungi (Mycena s.s.) driven by repeated elements and novel gene families across ecological guilds.</title>
        <authorList>
            <consortium name="Lawrence Berkeley National Laboratory"/>
            <person name="Harder C.B."/>
            <person name="Miyauchi S."/>
            <person name="Viragh M."/>
            <person name="Kuo A."/>
            <person name="Thoen E."/>
            <person name="Andreopoulos B."/>
            <person name="Lu D."/>
            <person name="Skrede I."/>
            <person name="Drula E."/>
            <person name="Henrissat B."/>
            <person name="Morin E."/>
            <person name="Kohler A."/>
            <person name="Barry K."/>
            <person name="LaButti K."/>
            <person name="Morin E."/>
            <person name="Salamov A."/>
            <person name="Lipzen A."/>
            <person name="Mereny Z."/>
            <person name="Hegedus B."/>
            <person name="Baldrian P."/>
            <person name="Stursova M."/>
            <person name="Weitz H."/>
            <person name="Taylor A."/>
            <person name="Grigoriev I.V."/>
            <person name="Nagy L.G."/>
            <person name="Martin F."/>
            <person name="Kauserud H."/>
        </authorList>
    </citation>
    <scope>NUCLEOTIDE SEQUENCE</scope>
    <source>
        <strain evidence="2">9144</strain>
    </source>
</reference>
<gene>
    <name evidence="2" type="ORF">GGX14DRAFT_408544</name>
</gene>
<evidence type="ECO:0000313" key="2">
    <source>
        <dbReference type="EMBL" id="KAJ7189789.1"/>
    </source>
</evidence>
<dbReference type="EMBL" id="JARJCW010000166">
    <property type="protein sequence ID" value="KAJ7189789.1"/>
    <property type="molecule type" value="Genomic_DNA"/>
</dbReference>
<proteinExistence type="predicted"/>
<dbReference type="AlphaFoldDB" id="A0AAD6UQD7"/>
<feature type="compositionally biased region" description="Basic and acidic residues" evidence="1">
    <location>
        <begin position="16"/>
        <end position="31"/>
    </location>
</feature>
<comment type="caution">
    <text evidence="2">The sequence shown here is derived from an EMBL/GenBank/DDBJ whole genome shotgun (WGS) entry which is preliminary data.</text>
</comment>
<evidence type="ECO:0000256" key="1">
    <source>
        <dbReference type="SAM" id="MobiDB-lite"/>
    </source>
</evidence>
<feature type="compositionally biased region" description="Basic and acidic residues" evidence="1">
    <location>
        <begin position="225"/>
        <end position="242"/>
    </location>
</feature>
<evidence type="ECO:0000313" key="3">
    <source>
        <dbReference type="Proteomes" id="UP001219525"/>
    </source>
</evidence>
<feature type="region of interest" description="Disordered" evidence="1">
    <location>
        <begin position="174"/>
        <end position="194"/>
    </location>
</feature>
<feature type="region of interest" description="Disordered" evidence="1">
    <location>
        <begin position="1"/>
        <end position="31"/>
    </location>
</feature>
<dbReference type="Proteomes" id="UP001219525">
    <property type="component" value="Unassembled WGS sequence"/>
</dbReference>
<sequence length="407" mass="45200">MSRRMQAIRSSRRPPRAHDGPAHTTDLRTRAHPAEVRAGDGGGLRYVAEDDMLGKARKLWVLGPLCQREARIPKAEHMLREALALGDAAEVLLDFSHDSIQIRYIHEAEHVLLKARLGYVYTKLGRFEEELAMLEETLELHAATGSHSTIVTARSCMPAWIFWTMRKRRTNTWRSCSSRQASKTYPSDGDAAGPLAKRGIFERTSAHDSRGERLVQDGLGSAFNTRDRSDALRGEDDYHRTEGCSPGPSRRRAESSMIVEMSNRAESEMAGGGGPRVPNSCRQVVASHDCLGVRRRHVALGGDTYSLSVWRGLPADRLGRRVKISAYDVAPQAVCPLAWRMHHLRLRRVTVPPVNELQPRLEWLVDNLVVEEGGDADFDADGAWACLGRPLRAGSAASDRCCVTTVQ</sequence>
<name>A0AAD6UQD7_9AGAR</name>
<feature type="region of interest" description="Disordered" evidence="1">
    <location>
        <begin position="225"/>
        <end position="255"/>
    </location>
</feature>
<accession>A0AAD6UQD7</accession>
<organism evidence="2 3">
    <name type="scientific">Mycena pura</name>
    <dbReference type="NCBI Taxonomy" id="153505"/>
    <lineage>
        <taxon>Eukaryota</taxon>
        <taxon>Fungi</taxon>
        <taxon>Dikarya</taxon>
        <taxon>Basidiomycota</taxon>
        <taxon>Agaricomycotina</taxon>
        <taxon>Agaricomycetes</taxon>
        <taxon>Agaricomycetidae</taxon>
        <taxon>Agaricales</taxon>
        <taxon>Marasmiineae</taxon>
        <taxon>Mycenaceae</taxon>
        <taxon>Mycena</taxon>
    </lineage>
</organism>
<protein>
    <submittedName>
        <fullName evidence="2">Uncharacterized protein</fullName>
    </submittedName>
</protein>
<keyword evidence="3" id="KW-1185">Reference proteome</keyword>
<feature type="compositionally biased region" description="Polar residues" evidence="1">
    <location>
        <begin position="174"/>
        <end position="185"/>
    </location>
</feature>